<evidence type="ECO:0000256" key="4">
    <source>
        <dbReference type="ARBA" id="ARBA00022989"/>
    </source>
</evidence>
<accession>A0A3N0XQT8</accession>
<feature type="region of interest" description="Disordered" evidence="6">
    <location>
        <begin position="306"/>
        <end position="342"/>
    </location>
</feature>
<proteinExistence type="predicted"/>
<dbReference type="OrthoDB" id="6581954at2759"/>
<evidence type="ECO:0000313" key="9">
    <source>
        <dbReference type="Proteomes" id="UP000281406"/>
    </source>
</evidence>
<dbReference type="AlphaFoldDB" id="A0A3N0XQT8"/>
<dbReference type="GO" id="GO:0005886">
    <property type="term" value="C:plasma membrane"/>
    <property type="evidence" value="ECO:0007669"/>
    <property type="project" value="TreeGrafter"/>
</dbReference>
<feature type="compositionally biased region" description="Basic and acidic residues" evidence="6">
    <location>
        <begin position="1"/>
        <end position="10"/>
    </location>
</feature>
<protein>
    <submittedName>
        <fullName evidence="8">Sodium-and chloride-dependent betaine transporter</fullName>
    </submittedName>
</protein>
<evidence type="ECO:0000256" key="3">
    <source>
        <dbReference type="ARBA" id="ARBA00022692"/>
    </source>
</evidence>
<evidence type="ECO:0000313" key="8">
    <source>
        <dbReference type="EMBL" id="ROJ25322.1"/>
    </source>
</evidence>
<keyword evidence="5 7" id="KW-0472">Membrane</keyword>
<feature type="transmembrane region" description="Helical" evidence="7">
    <location>
        <begin position="201"/>
        <end position="226"/>
    </location>
</feature>
<dbReference type="GO" id="GO:0005332">
    <property type="term" value="F:gamma-aminobutyric acid:sodium:chloride symporter activity"/>
    <property type="evidence" value="ECO:0007669"/>
    <property type="project" value="TreeGrafter"/>
</dbReference>
<keyword evidence="3 7" id="KW-0812">Transmembrane</keyword>
<evidence type="ECO:0000256" key="2">
    <source>
        <dbReference type="ARBA" id="ARBA00022448"/>
    </source>
</evidence>
<name>A0A3N0XQT8_ANAGA</name>
<dbReference type="InterPro" id="IPR000175">
    <property type="entry name" value="Na/ntran_symport"/>
</dbReference>
<dbReference type="GO" id="GO:0042995">
    <property type="term" value="C:cell projection"/>
    <property type="evidence" value="ECO:0007669"/>
    <property type="project" value="TreeGrafter"/>
</dbReference>
<evidence type="ECO:0000256" key="6">
    <source>
        <dbReference type="SAM" id="MobiDB-lite"/>
    </source>
</evidence>
<feature type="region of interest" description="Disordered" evidence="6">
    <location>
        <begin position="1"/>
        <end position="28"/>
    </location>
</feature>
<comment type="caution">
    <text evidence="8">The sequence shown here is derived from an EMBL/GenBank/DDBJ whole genome shotgun (WGS) entry which is preliminary data.</text>
</comment>
<keyword evidence="9" id="KW-1185">Reference proteome</keyword>
<evidence type="ECO:0000256" key="1">
    <source>
        <dbReference type="ARBA" id="ARBA00004141"/>
    </source>
</evidence>
<evidence type="ECO:0000256" key="5">
    <source>
        <dbReference type="ARBA" id="ARBA00023136"/>
    </source>
</evidence>
<reference evidence="8 9" key="1">
    <citation type="submission" date="2018-10" db="EMBL/GenBank/DDBJ databases">
        <title>Genome assembly for a Yunnan-Guizhou Plateau 3E fish, Anabarilius grahami (Regan), and its evolutionary and genetic applications.</title>
        <authorList>
            <person name="Jiang W."/>
        </authorList>
    </citation>
    <scope>NUCLEOTIDE SEQUENCE [LARGE SCALE GENOMIC DNA]</scope>
    <source>
        <strain evidence="8">AG-KIZ</strain>
        <tissue evidence="8">Muscle</tissue>
    </source>
</reference>
<dbReference type="Pfam" id="PF00209">
    <property type="entry name" value="SNF"/>
    <property type="match status" value="3"/>
</dbReference>
<dbReference type="PANTHER" id="PTHR11616:SF237">
    <property type="entry name" value="TRANSPORTER"/>
    <property type="match status" value="1"/>
</dbReference>
<comment type="subcellular location">
    <subcellularLocation>
        <location evidence="1">Membrane</location>
        <topology evidence="1">Multi-pass membrane protein</topology>
    </subcellularLocation>
</comment>
<feature type="compositionally biased region" description="Basic and acidic residues" evidence="6">
    <location>
        <begin position="307"/>
        <end position="318"/>
    </location>
</feature>
<gene>
    <name evidence="8" type="ORF">DPX16_20135</name>
</gene>
<dbReference type="InterPro" id="IPR037272">
    <property type="entry name" value="SNS_sf"/>
</dbReference>
<dbReference type="PROSITE" id="PS50267">
    <property type="entry name" value="NA_NEUROTRAN_SYMP_3"/>
    <property type="match status" value="2"/>
</dbReference>
<sequence length="453" mass="51031">MTSKLRKNDPKAQGVVCSTNAPADPRHPPNRSVLLQCISNKPSINNRRCFTTVDAHGFANLHRHPNTARRNLYIDRDYNRAAISSISCYFKNGGHKFLVGHDERVLELDGAGERWRRGNTLGDRDSQETGAFLIPYLVFVVTCGVPLFLLETAMGQYTQEGGITCWHWHCRVGFCPLAEGAECWLSLEVLRRLGGMYVFQLFDYYACNGACVLFLSVFESLAMGWIFGAEKMFDIVEDMTKSRPNYIFMLCWKYLTPLISLCLEQRDGSLERHLEDYLNLAHLTTFPDDCLCSFLIAGLNTSTRAQLSDDKDRQHEPTSGHVSDSAATFEPAPSGATKLNNTTEPELHVSDQVCKPAATSITEGVLVDIQVMEVSFIYSIVEYQPLTFNHWYVYPDWAYAQGWLLALSSILLVPGWALSQMFVGKGSLKQQQVEIQENTFTAEMEDLVRSNTN</sequence>
<evidence type="ECO:0000256" key="7">
    <source>
        <dbReference type="SAM" id="Phobius"/>
    </source>
</evidence>
<dbReference type="SUPFAM" id="SSF161070">
    <property type="entry name" value="SNF-like"/>
    <property type="match status" value="3"/>
</dbReference>
<dbReference type="Proteomes" id="UP000281406">
    <property type="component" value="Unassembled WGS sequence"/>
</dbReference>
<keyword evidence="4 7" id="KW-1133">Transmembrane helix</keyword>
<dbReference type="PANTHER" id="PTHR11616">
    <property type="entry name" value="SODIUM/CHLORIDE DEPENDENT TRANSPORTER"/>
    <property type="match status" value="1"/>
</dbReference>
<organism evidence="8 9">
    <name type="scientific">Anabarilius grahami</name>
    <name type="common">Kanglang fish</name>
    <name type="synonym">Barilius grahami</name>
    <dbReference type="NCBI Taxonomy" id="495550"/>
    <lineage>
        <taxon>Eukaryota</taxon>
        <taxon>Metazoa</taxon>
        <taxon>Chordata</taxon>
        <taxon>Craniata</taxon>
        <taxon>Vertebrata</taxon>
        <taxon>Euteleostomi</taxon>
        <taxon>Actinopterygii</taxon>
        <taxon>Neopterygii</taxon>
        <taxon>Teleostei</taxon>
        <taxon>Ostariophysi</taxon>
        <taxon>Cypriniformes</taxon>
        <taxon>Xenocyprididae</taxon>
        <taxon>Xenocypridinae</taxon>
        <taxon>Xenocypridinae incertae sedis</taxon>
        <taxon>Anabarilius</taxon>
    </lineage>
</organism>
<keyword evidence="2" id="KW-0813">Transport</keyword>
<dbReference type="EMBL" id="RJVU01063416">
    <property type="protein sequence ID" value="ROJ25322.1"/>
    <property type="molecule type" value="Genomic_DNA"/>
</dbReference>
<feature type="transmembrane region" description="Helical" evidence="7">
    <location>
        <begin position="130"/>
        <end position="150"/>
    </location>
</feature>